<evidence type="ECO:0000256" key="3">
    <source>
        <dbReference type="ARBA" id="ARBA00022801"/>
    </source>
</evidence>
<keyword evidence="6" id="KW-0732">Signal</keyword>
<evidence type="ECO:0000256" key="6">
    <source>
        <dbReference type="SAM" id="SignalP"/>
    </source>
</evidence>
<sequence length="205" mass="22057">MLRKRLMVGAAGLLAASAIWTAMPAAFASAADAPDIGSAWTSEDTSPETDASAGSSTASASDVERIIAEGMRYIGTPYEYGSDRSTDSTFDCSDFVKWIFSNADGIELPSDSRRQGVYVKNKGAVSRDWRELNRGDLMFFMSYRGASASAYGDSVKSNAEITHVALYLGNGKMLQTYSKDSGGVRIDMIDGTTWEKRFLFGGSAL</sequence>
<dbReference type="Proteomes" id="UP001153387">
    <property type="component" value="Unassembled WGS sequence"/>
</dbReference>
<feature type="chain" id="PRO_5040923091" evidence="6">
    <location>
        <begin position="29"/>
        <end position="205"/>
    </location>
</feature>
<reference evidence="8 9" key="1">
    <citation type="submission" date="2022-10" db="EMBL/GenBank/DDBJ databases">
        <title>Comparative genomic analysis of Cohnella hashimotonis sp. nov., isolated from the International Space Station.</title>
        <authorList>
            <person name="Simpson A."/>
            <person name="Venkateswaran K."/>
        </authorList>
    </citation>
    <scope>NUCLEOTIDE SEQUENCE [LARGE SCALE GENOMIC DNA]</scope>
    <source>
        <strain evidence="8 9">DSM 18997</strain>
    </source>
</reference>
<dbReference type="RefSeq" id="WP_277565723.1">
    <property type="nucleotide sequence ID" value="NZ_JAPDHZ010000003.1"/>
</dbReference>
<comment type="similarity">
    <text evidence="1">Belongs to the peptidase C40 family.</text>
</comment>
<evidence type="ECO:0000313" key="9">
    <source>
        <dbReference type="Proteomes" id="UP001153387"/>
    </source>
</evidence>
<dbReference type="EMBL" id="JAPDHZ010000003">
    <property type="protein sequence ID" value="MDG0791881.1"/>
    <property type="molecule type" value="Genomic_DNA"/>
</dbReference>
<gene>
    <name evidence="8" type="ORF">OMP38_14165</name>
</gene>
<dbReference type="GO" id="GO:0006508">
    <property type="term" value="P:proteolysis"/>
    <property type="evidence" value="ECO:0007669"/>
    <property type="project" value="UniProtKB-KW"/>
</dbReference>
<feature type="signal peptide" evidence="6">
    <location>
        <begin position="1"/>
        <end position="28"/>
    </location>
</feature>
<dbReference type="GO" id="GO:0008234">
    <property type="term" value="F:cysteine-type peptidase activity"/>
    <property type="evidence" value="ECO:0007669"/>
    <property type="project" value="UniProtKB-KW"/>
</dbReference>
<dbReference type="PROSITE" id="PS51935">
    <property type="entry name" value="NLPC_P60"/>
    <property type="match status" value="1"/>
</dbReference>
<keyword evidence="3" id="KW-0378">Hydrolase</keyword>
<name>A0A9X4KHI8_9BACL</name>
<evidence type="ECO:0000259" key="7">
    <source>
        <dbReference type="PROSITE" id="PS51935"/>
    </source>
</evidence>
<comment type="caution">
    <text evidence="8">The sequence shown here is derived from an EMBL/GenBank/DDBJ whole genome shotgun (WGS) entry which is preliminary data.</text>
</comment>
<dbReference type="PANTHER" id="PTHR47053">
    <property type="entry name" value="MUREIN DD-ENDOPEPTIDASE MEPH-RELATED"/>
    <property type="match status" value="1"/>
</dbReference>
<dbReference type="PANTHER" id="PTHR47053:SF1">
    <property type="entry name" value="MUREIN DD-ENDOPEPTIDASE MEPH-RELATED"/>
    <property type="match status" value="1"/>
</dbReference>
<dbReference type="SUPFAM" id="SSF54001">
    <property type="entry name" value="Cysteine proteinases"/>
    <property type="match status" value="1"/>
</dbReference>
<dbReference type="Gene3D" id="3.90.1720.10">
    <property type="entry name" value="endopeptidase domain like (from Nostoc punctiforme)"/>
    <property type="match status" value="1"/>
</dbReference>
<evidence type="ECO:0000256" key="5">
    <source>
        <dbReference type="SAM" id="MobiDB-lite"/>
    </source>
</evidence>
<protein>
    <submittedName>
        <fullName evidence="8">C40 family peptidase</fullName>
    </submittedName>
</protein>
<dbReference type="InterPro" id="IPR051202">
    <property type="entry name" value="Peptidase_C40"/>
</dbReference>
<evidence type="ECO:0000256" key="1">
    <source>
        <dbReference type="ARBA" id="ARBA00007074"/>
    </source>
</evidence>
<keyword evidence="2" id="KW-0645">Protease</keyword>
<dbReference type="AlphaFoldDB" id="A0A9X4KHI8"/>
<dbReference type="Pfam" id="PF00877">
    <property type="entry name" value="NLPC_P60"/>
    <property type="match status" value="1"/>
</dbReference>
<accession>A0A9X4KHI8</accession>
<proteinExistence type="inferred from homology"/>
<evidence type="ECO:0000313" key="8">
    <source>
        <dbReference type="EMBL" id="MDG0791881.1"/>
    </source>
</evidence>
<dbReference type="InterPro" id="IPR000064">
    <property type="entry name" value="NLP_P60_dom"/>
</dbReference>
<evidence type="ECO:0000256" key="2">
    <source>
        <dbReference type="ARBA" id="ARBA00022670"/>
    </source>
</evidence>
<organism evidence="8 9">
    <name type="scientific">Cohnella ginsengisoli</name>
    <dbReference type="NCBI Taxonomy" id="425004"/>
    <lineage>
        <taxon>Bacteria</taxon>
        <taxon>Bacillati</taxon>
        <taxon>Bacillota</taxon>
        <taxon>Bacilli</taxon>
        <taxon>Bacillales</taxon>
        <taxon>Paenibacillaceae</taxon>
        <taxon>Cohnella</taxon>
    </lineage>
</organism>
<evidence type="ECO:0000256" key="4">
    <source>
        <dbReference type="ARBA" id="ARBA00022807"/>
    </source>
</evidence>
<feature type="domain" description="NlpC/P60" evidence="7">
    <location>
        <begin position="60"/>
        <end position="205"/>
    </location>
</feature>
<feature type="compositionally biased region" description="Low complexity" evidence="5">
    <location>
        <begin position="51"/>
        <end position="61"/>
    </location>
</feature>
<feature type="region of interest" description="Disordered" evidence="5">
    <location>
        <begin position="38"/>
        <end position="61"/>
    </location>
</feature>
<keyword evidence="4" id="KW-0788">Thiol protease</keyword>
<dbReference type="InterPro" id="IPR038765">
    <property type="entry name" value="Papain-like_cys_pep_sf"/>
</dbReference>
<keyword evidence="9" id="KW-1185">Reference proteome</keyword>